<protein>
    <submittedName>
        <fullName evidence="2">Uncharacterized protein</fullName>
    </submittedName>
</protein>
<comment type="caution">
    <text evidence="2">The sequence shown here is derived from an EMBL/GenBank/DDBJ whole genome shotgun (WGS) entry which is preliminary data.</text>
</comment>
<dbReference type="AlphaFoldDB" id="A0A117QYZ4"/>
<evidence type="ECO:0000313" key="3">
    <source>
        <dbReference type="Proteomes" id="UP000053669"/>
    </source>
</evidence>
<sequence length="138" mass="15167">MGPIVADEIAVVGLVPAEEARLSELDRQHRLVQAPNAPDPWQPFAENPAYIAFARRALEAAADRAEAIHAGEIPYRGMIDFLADRRQPLRGGRRLVGQERTPTASAERPDSRTRVTTWAPEEPRVSRIARSPPAAEAS</sequence>
<organism evidence="2 3">
    <name type="scientific">Streptomyces canus</name>
    <dbReference type="NCBI Taxonomy" id="58343"/>
    <lineage>
        <taxon>Bacteria</taxon>
        <taxon>Bacillati</taxon>
        <taxon>Actinomycetota</taxon>
        <taxon>Actinomycetes</taxon>
        <taxon>Kitasatosporales</taxon>
        <taxon>Streptomycetaceae</taxon>
        <taxon>Streptomyces</taxon>
        <taxon>Streptomyces aurantiacus group</taxon>
    </lineage>
</organism>
<evidence type="ECO:0000313" key="2">
    <source>
        <dbReference type="EMBL" id="KUN61726.1"/>
    </source>
</evidence>
<dbReference type="EMBL" id="LMWU01000040">
    <property type="protein sequence ID" value="KUN61726.1"/>
    <property type="molecule type" value="Genomic_DNA"/>
</dbReference>
<feature type="region of interest" description="Disordered" evidence="1">
    <location>
        <begin position="90"/>
        <end position="138"/>
    </location>
</feature>
<gene>
    <name evidence="2" type="ORF">AQJ46_35530</name>
</gene>
<accession>A0A117QYZ4</accession>
<reference evidence="2 3" key="1">
    <citation type="submission" date="2015-10" db="EMBL/GenBank/DDBJ databases">
        <title>Draft genome sequence of Streptomyces canus DSM 40017, type strain for the species Streptomyces canus.</title>
        <authorList>
            <person name="Ruckert C."/>
            <person name="Winkler A."/>
            <person name="Kalinowski J."/>
            <person name="Kampfer P."/>
            <person name="Glaeser S."/>
        </authorList>
    </citation>
    <scope>NUCLEOTIDE SEQUENCE [LARGE SCALE GENOMIC DNA]</scope>
    <source>
        <strain evidence="2 3">DSM 40017</strain>
    </source>
</reference>
<dbReference type="STRING" id="58343.AQJ46_35530"/>
<proteinExistence type="predicted"/>
<evidence type="ECO:0000256" key="1">
    <source>
        <dbReference type="SAM" id="MobiDB-lite"/>
    </source>
</evidence>
<dbReference type="Proteomes" id="UP000053669">
    <property type="component" value="Unassembled WGS sequence"/>
</dbReference>
<name>A0A117QYZ4_9ACTN</name>
<dbReference type="RefSeq" id="WP_059209460.1">
    <property type="nucleotide sequence ID" value="NZ_KQ948668.1"/>
</dbReference>